<evidence type="ECO:0000256" key="2">
    <source>
        <dbReference type="ARBA" id="ARBA00010519"/>
    </source>
</evidence>
<evidence type="ECO:0000256" key="3">
    <source>
        <dbReference type="ARBA" id="ARBA00016612"/>
    </source>
</evidence>
<evidence type="ECO:0000256" key="9">
    <source>
        <dbReference type="ARBA" id="ARBA00031586"/>
    </source>
</evidence>
<feature type="transmembrane region" description="Helical" evidence="11">
    <location>
        <begin position="44"/>
        <end position="68"/>
    </location>
</feature>
<keyword evidence="6 11" id="KW-1133">Transmembrane helix</keyword>
<comment type="subcellular location">
    <subcellularLocation>
        <location evidence="1">Membrane</location>
        <topology evidence="1">Multi-pass membrane protein</topology>
    </subcellularLocation>
</comment>
<dbReference type="Pfam" id="PF00420">
    <property type="entry name" value="Oxidored_q2"/>
    <property type="match status" value="1"/>
</dbReference>
<reference evidence="12" key="1">
    <citation type="submission" date="2016-04" db="EMBL/GenBank/DDBJ databases">
        <title>Mitochondria of unsequenced beetle families.</title>
        <authorList>
            <person name="Linard B."/>
            <person name="Andujar C."/>
            <person name="Arribas P."/>
            <person name="Vogler A.P."/>
        </authorList>
    </citation>
    <scope>NUCLEOTIDE SEQUENCE</scope>
</reference>
<evidence type="ECO:0000313" key="12">
    <source>
        <dbReference type="EMBL" id="AOY39366.1"/>
    </source>
</evidence>
<geneLocation type="mitochondrion" evidence="12"/>
<comment type="similarity">
    <text evidence="2">Belongs to the complex I subunit 4L family.</text>
</comment>
<evidence type="ECO:0000256" key="8">
    <source>
        <dbReference type="ARBA" id="ARBA00023136"/>
    </source>
</evidence>
<feature type="transmembrane region" description="Helical" evidence="11">
    <location>
        <begin position="16"/>
        <end position="38"/>
    </location>
</feature>
<keyword evidence="5" id="KW-1278">Translocase</keyword>
<dbReference type="InterPro" id="IPR039428">
    <property type="entry name" value="NUOK/Mnh_C1-like"/>
</dbReference>
<keyword evidence="7" id="KW-0520">NAD</keyword>
<evidence type="ECO:0000256" key="1">
    <source>
        <dbReference type="ARBA" id="ARBA00004141"/>
    </source>
</evidence>
<dbReference type="EMBL" id="KX035153">
    <property type="protein sequence ID" value="AOY39366.1"/>
    <property type="molecule type" value="Genomic_DNA"/>
</dbReference>
<evidence type="ECO:0000256" key="7">
    <source>
        <dbReference type="ARBA" id="ARBA00023027"/>
    </source>
</evidence>
<protein>
    <recommendedName>
        <fullName evidence="3">NADH-ubiquinone oxidoreductase chain 4L</fullName>
    </recommendedName>
    <alternativeName>
        <fullName evidence="9">NADH dehydrogenase subunit 4L</fullName>
    </alternativeName>
</protein>
<keyword evidence="12" id="KW-0496">Mitochondrion</keyword>
<evidence type="ECO:0000256" key="11">
    <source>
        <dbReference type="SAM" id="Phobius"/>
    </source>
</evidence>
<dbReference type="GO" id="GO:0016020">
    <property type="term" value="C:membrane"/>
    <property type="evidence" value="ECO:0007669"/>
    <property type="project" value="UniProtKB-SubCell"/>
</dbReference>
<keyword evidence="8 11" id="KW-0472">Membrane</keyword>
<organism evidence="12">
    <name type="scientific">Pelecotoma fennica</name>
    <dbReference type="NCBI Taxonomy" id="433262"/>
    <lineage>
        <taxon>Eukaryota</taxon>
        <taxon>Metazoa</taxon>
        <taxon>Ecdysozoa</taxon>
        <taxon>Arthropoda</taxon>
        <taxon>Hexapoda</taxon>
        <taxon>Insecta</taxon>
        <taxon>Pterygota</taxon>
        <taxon>Neoptera</taxon>
        <taxon>Endopterygota</taxon>
        <taxon>Coleoptera</taxon>
        <taxon>Polyphaga</taxon>
        <taxon>Cucujiformia</taxon>
        <taxon>Ripiphoridae</taxon>
        <taxon>Pelecotoma</taxon>
    </lineage>
</organism>
<proteinExistence type="inferred from homology"/>
<accession>A0A343A488</accession>
<dbReference type="AlphaFoldDB" id="A0A343A488"/>
<sequence length="84" mass="9539">MFLGGVMSFGLKSKHLLLMLLNLEFLVLVVYLFMFFCLSCSGEYFFSVIFLVFSVCEGVVGLSVLVFLMRTCGNDNFQNLSVLW</sequence>
<gene>
    <name evidence="12" type="primary">nad4l</name>
</gene>
<evidence type="ECO:0000256" key="5">
    <source>
        <dbReference type="ARBA" id="ARBA00022967"/>
    </source>
</evidence>
<dbReference type="Gene3D" id="1.10.287.3510">
    <property type="match status" value="1"/>
</dbReference>
<evidence type="ECO:0000256" key="4">
    <source>
        <dbReference type="ARBA" id="ARBA00022692"/>
    </source>
</evidence>
<dbReference type="GO" id="GO:0008137">
    <property type="term" value="F:NADH dehydrogenase (ubiquinone) activity"/>
    <property type="evidence" value="ECO:0007669"/>
    <property type="project" value="UniProtKB-EC"/>
</dbReference>
<keyword evidence="4 11" id="KW-0812">Transmembrane</keyword>
<name>A0A343A488_9CUCU</name>
<evidence type="ECO:0000256" key="10">
    <source>
        <dbReference type="ARBA" id="ARBA00049551"/>
    </source>
</evidence>
<comment type="catalytic activity">
    <reaction evidence="10">
        <text>a ubiquinone + NADH + 5 H(+)(in) = a ubiquinol + NAD(+) + 4 H(+)(out)</text>
        <dbReference type="Rhea" id="RHEA:29091"/>
        <dbReference type="Rhea" id="RHEA-COMP:9565"/>
        <dbReference type="Rhea" id="RHEA-COMP:9566"/>
        <dbReference type="ChEBI" id="CHEBI:15378"/>
        <dbReference type="ChEBI" id="CHEBI:16389"/>
        <dbReference type="ChEBI" id="CHEBI:17976"/>
        <dbReference type="ChEBI" id="CHEBI:57540"/>
        <dbReference type="ChEBI" id="CHEBI:57945"/>
        <dbReference type="EC" id="7.1.1.2"/>
    </reaction>
</comment>
<evidence type="ECO:0000256" key="6">
    <source>
        <dbReference type="ARBA" id="ARBA00022989"/>
    </source>
</evidence>